<evidence type="ECO:0000256" key="1">
    <source>
        <dbReference type="ARBA" id="ARBA00004609"/>
    </source>
</evidence>
<name>A0A5D2Z0W5_GOSMU</name>
<dbReference type="Pfam" id="PF07983">
    <property type="entry name" value="X8"/>
    <property type="match status" value="2"/>
</dbReference>
<dbReference type="PANTHER" id="PTHR31044">
    <property type="entry name" value="BETA-1,3 GLUCANASE"/>
    <property type="match status" value="1"/>
</dbReference>
<evidence type="ECO:0000313" key="7">
    <source>
        <dbReference type="Proteomes" id="UP000323597"/>
    </source>
</evidence>
<dbReference type="GO" id="GO:0005886">
    <property type="term" value="C:plasma membrane"/>
    <property type="evidence" value="ECO:0007669"/>
    <property type="project" value="UniProtKB-SubCell"/>
</dbReference>
<dbReference type="PANTHER" id="PTHR31044:SF43">
    <property type="entry name" value="GLUCAN ENDO-1,3-BETA-GLUCOSIDASE 13-LIKE ISOFORM X1"/>
    <property type="match status" value="1"/>
</dbReference>
<dbReference type="SMART" id="SM00768">
    <property type="entry name" value="X8"/>
    <property type="match status" value="2"/>
</dbReference>
<dbReference type="EMBL" id="CM017641">
    <property type="protein sequence ID" value="TYJ31690.1"/>
    <property type="molecule type" value="Genomic_DNA"/>
</dbReference>
<evidence type="ECO:0000313" key="6">
    <source>
        <dbReference type="EMBL" id="TYJ31690.1"/>
    </source>
</evidence>
<keyword evidence="2" id="KW-0336">GPI-anchor</keyword>
<dbReference type="AlphaFoldDB" id="A0A5D2Z0W5"/>
<dbReference type="Gene3D" id="1.20.58.1040">
    <property type="match status" value="2"/>
</dbReference>
<protein>
    <recommendedName>
        <fullName evidence="5">X8 domain-containing protein</fullName>
    </recommendedName>
</protein>
<evidence type="ECO:0000256" key="4">
    <source>
        <dbReference type="SAM" id="SignalP"/>
    </source>
</evidence>
<feature type="chain" id="PRO_5023134913" description="X8 domain-containing protein" evidence="4">
    <location>
        <begin position="26"/>
        <end position="269"/>
    </location>
</feature>
<comment type="subcellular location">
    <subcellularLocation>
        <location evidence="1">Cell membrane</location>
        <topology evidence="1">Lipid-anchor</topology>
        <topology evidence="1">GPI-anchor</topology>
    </subcellularLocation>
</comment>
<organism evidence="6 7">
    <name type="scientific">Gossypium mustelinum</name>
    <name type="common">Cotton</name>
    <name type="synonym">Gossypium caicoense</name>
    <dbReference type="NCBI Taxonomy" id="34275"/>
    <lineage>
        <taxon>Eukaryota</taxon>
        <taxon>Viridiplantae</taxon>
        <taxon>Streptophyta</taxon>
        <taxon>Embryophyta</taxon>
        <taxon>Tracheophyta</taxon>
        <taxon>Spermatophyta</taxon>
        <taxon>Magnoliopsida</taxon>
        <taxon>eudicotyledons</taxon>
        <taxon>Gunneridae</taxon>
        <taxon>Pentapetalae</taxon>
        <taxon>rosids</taxon>
        <taxon>malvids</taxon>
        <taxon>Malvales</taxon>
        <taxon>Malvaceae</taxon>
        <taxon>Malvoideae</taxon>
        <taxon>Gossypium</taxon>
    </lineage>
</organism>
<keyword evidence="2" id="KW-0472">Membrane</keyword>
<reference evidence="6 7" key="1">
    <citation type="submission" date="2019-07" db="EMBL/GenBank/DDBJ databases">
        <title>WGS assembly of Gossypium mustelinum.</title>
        <authorList>
            <person name="Chen Z.J."/>
            <person name="Sreedasyam A."/>
            <person name="Ando A."/>
            <person name="Song Q."/>
            <person name="De L."/>
            <person name="Hulse-Kemp A."/>
            <person name="Ding M."/>
            <person name="Ye W."/>
            <person name="Kirkbride R."/>
            <person name="Jenkins J."/>
            <person name="Plott C."/>
            <person name="Lovell J."/>
            <person name="Lin Y.-M."/>
            <person name="Vaughn R."/>
            <person name="Liu B."/>
            <person name="Li W."/>
            <person name="Simpson S."/>
            <person name="Scheffler B."/>
            <person name="Saski C."/>
            <person name="Grover C."/>
            <person name="Hu G."/>
            <person name="Conover J."/>
            <person name="Carlson J."/>
            <person name="Shu S."/>
            <person name="Boston L."/>
            <person name="Williams M."/>
            <person name="Peterson D."/>
            <person name="Mcgee K."/>
            <person name="Jones D."/>
            <person name="Wendel J."/>
            <person name="Stelly D."/>
            <person name="Grimwood J."/>
            <person name="Schmutz J."/>
        </authorList>
    </citation>
    <scope>NUCLEOTIDE SEQUENCE [LARGE SCALE GENOMIC DNA]</scope>
    <source>
        <strain evidence="6">1408120.09</strain>
    </source>
</reference>
<evidence type="ECO:0000259" key="5">
    <source>
        <dbReference type="SMART" id="SM00768"/>
    </source>
</evidence>
<accession>A0A5D2Z0W5</accession>
<dbReference type="InterPro" id="IPR044788">
    <property type="entry name" value="X8_dom_prot"/>
</dbReference>
<dbReference type="Proteomes" id="UP000323597">
    <property type="component" value="Chromosome A06"/>
</dbReference>
<dbReference type="InterPro" id="IPR012946">
    <property type="entry name" value="X8"/>
</dbReference>
<keyword evidence="7" id="KW-1185">Reference proteome</keyword>
<keyword evidence="2" id="KW-0325">Glycoprotein</keyword>
<evidence type="ECO:0000256" key="2">
    <source>
        <dbReference type="ARBA" id="ARBA00022622"/>
    </source>
</evidence>
<evidence type="ECO:0000256" key="3">
    <source>
        <dbReference type="ARBA" id="ARBA00022729"/>
    </source>
</evidence>
<proteinExistence type="predicted"/>
<feature type="signal peptide" evidence="4">
    <location>
        <begin position="1"/>
        <end position="25"/>
    </location>
</feature>
<feature type="domain" description="X8" evidence="5">
    <location>
        <begin position="131"/>
        <end position="214"/>
    </location>
</feature>
<dbReference type="GO" id="GO:0009506">
    <property type="term" value="C:plasmodesma"/>
    <property type="evidence" value="ECO:0007669"/>
    <property type="project" value="UniProtKB-ARBA"/>
</dbReference>
<keyword evidence="3 4" id="KW-0732">Signal</keyword>
<keyword evidence="2" id="KW-0449">Lipoprotein</keyword>
<feature type="domain" description="X8" evidence="5">
    <location>
        <begin position="34"/>
        <end position="117"/>
    </location>
</feature>
<sequence length="269" mass="29887">MAKPVGSTPIFSLFVMFSWLYSGNSQTIPNERKTWCIANPLASNSALAANIEYICSQLDCGSINPKGPCFEPNSRMHHASFAMNLYYQANGRHLADCNFINSGLVSLIDPSYGNCSFHSGGGLADEEPSETWCVAKPGTSDELLQLNINFACNLVDCNATHSGGVCYYPATLINHASYAMNLYYQITGRKKSNCNFRETSLIVSSDPSYGNCSYPCFTVQRKKKNTTMEFLNVCRKISCSFGYLSEFPKANLGFNFIIWCCFLFTLQFL</sequence>
<gene>
    <name evidence="6" type="ORF">E1A91_A06G216600v1</name>
</gene>
<dbReference type="GO" id="GO:0098552">
    <property type="term" value="C:side of membrane"/>
    <property type="evidence" value="ECO:0007669"/>
    <property type="project" value="UniProtKB-KW"/>
</dbReference>